<dbReference type="Pfam" id="PF13975">
    <property type="entry name" value="gag-asp_proteas"/>
    <property type="match status" value="1"/>
</dbReference>
<evidence type="ECO:0000313" key="2">
    <source>
        <dbReference type="EMBL" id="KKW90807.1"/>
    </source>
</evidence>
<dbReference type="InterPro" id="IPR021109">
    <property type="entry name" value="Peptidase_aspartic_dom_sf"/>
</dbReference>
<keyword evidence="3" id="KW-1185">Reference proteome</keyword>
<proteinExistence type="predicted"/>
<name>A0A0M3AL24_9SPHN</name>
<dbReference type="Gene3D" id="2.40.70.10">
    <property type="entry name" value="Acid Proteases"/>
    <property type="match status" value="1"/>
</dbReference>
<accession>A0A0M3AL24</accession>
<dbReference type="NCBIfam" id="TIGR02281">
    <property type="entry name" value="clan_AA_DTGA"/>
    <property type="match status" value="1"/>
</dbReference>
<comment type="caution">
    <text evidence="2">The sequence shown here is derived from an EMBL/GenBank/DDBJ whole genome shotgun (WGS) entry which is preliminary data.</text>
</comment>
<dbReference type="SUPFAM" id="SSF50630">
    <property type="entry name" value="Acid proteases"/>
    <property type="match status" value="1"/>
</dbReference>
<dbReference type="PATRIC" id="fig|56193.3.peg.3987"/>
<keyword evidence="1" id="KW-0812">Transmembrane</keyword>
<keyword evidence="1" id="KW-1133">Transmembrane helix</keyword>
<sequence length="193" mass="20526">MAFYALAAAALLILLFNIPYVGRLLRALFSFSVLAFCLFLLLQQAPFDPILARLASQLGIDGQQVSGQEVHVRMSPDGHFWARATINGVERRLLIDSGATVTTLSEGTARRASVDRGSGLLPIVMRTANGVVPAETGTVARIVLGGIEARGLKVAISPALGNIDVLGMNFLSQLASWRVEGRTLIMVPNDAAA</sequence>
<dbReference type="Proteomes" id="UP000033874">
    <property type="component" value="Unassembled WGS sequence"/>
</dbReference>
<dbReference type="STRING" id="56193.YP76_18955"/>
<dbReference type="CDD" id="cd05483">
    <property type="entry name" value="retropepsin_like_bacteria"/>
    <property type="match status" value="1"/>
</dbReference>
<feature type="transmembrane region" description="Helical" evidence="1">
    <location>
        <begin position="27"/>
        <end position="47"/>
    </location>
</feature>
<dbReference type="AlphaFoldDB" id="A0A0M3AL24"/>
<reference evidence="2 3" key="1">
    <citation type="submission" date="2015-04" db="EMBL/GenBank/DDBJ databases">
        <title>Genome sequence of aromatic hydrocarbons-degrading Sphingobium chungbukense DJ77.</title>
        <authorList>
            <person name="Kim Y.-C."/>
            <person name="Chae J.-C."/>
        </authorList>
    </citation>
    <scope>NUCLEOTIDE SEQUENCE [LARGE SCALE GENOMIC DNA]</scope>
    <source>
        <strain evidence="2 3">DJ77</strain>
    </source>
</reference>
<dbReference type="InterPro" id="IPR034122">
    <property type="entry name" value="Retropepsin-like_bacterial"/>
</dbReference>
<dbReference type="InterPro" id="IPR011969">
    <property type="entry name" value="Clan_AA_Asp_peptidase_C"/>
</dbReference>
<keyword evidence="1" id="KW-0472">Membrane</keyword>
<evidence type="ECO:0000256" key="1">
    <source>
        <dbReference type="SAM" id="Phobius"/>
    </source>
</evidence>
<gene>
    <name evidence="2" type="ORF">YP76_18955</name>
</gene>
<organism evidence="2 3">
    <name type="scientific">Sphingobium chungbukense</name>
    <dbReference type="NCBI Taxonomy" id="56193"/>
    <lineage>
        <taxon>Bacteria</taxon>
        <taxon>Pseudomonadati</taxon>
        <taxon>Pseudomonadota</taxon>
        <taxon>Alphaproteobacteria</taxon>
        <taxon>Sphingomonadales</taxon>
        <taxon>Sphingomonadaceae</taxon>
        <taxon>Sphingobium</taxon>
    </lineage>
</organism>
<protein>
    <submittedName>
        <fullName evidence="2">Peptidase</fullName>
    </submittedName>
</protein>
<dbReference type="EMBL" id="LBIC01000009">
    <property type="protein sequence ID" value="KKW90807.1"/>
    <property type="molecule type" value="Genomic_DNA"/>
</dbReference>
<evidence type="ECO:0000313" key="3">
    <source>
        <dbReference type="Proteomes" id="UP000033874"/>
    </source>
</evidence>